<accession>A7F5J1</accession>
<protein>
    <submittedName>
        <fullName evidence="1">Uncharacterized protein</fullName>
    </submittedName>
</protein>
<proteinExistence type="predicted"/>
<dbReference type="KEGG" id="ssl:SS1G_12869"/>
<gene>
    <name evidence="1" type="ORF">SS1G_12869</name>
</gene>
<organism evidence="1 2">
    <name type="scientific">Sclerotinia sclerotiorum (strain ATCC 18683 / 1980 / Ss-1)</name>
    <name type="common">White mold</name>
    <name type="synonym">Whetzelinia sclerotiorum</name>
    <dbReference type="NCBI Taxonomy" id="665079"/>
    <lineage>
        <taxon>Eukaryota</taxon>
        <taxon>Fungi</taxon>
        <taxon>Dikarya</taxon>
        <taxon>Ascomycota</taxon>
        <taxon>Pezizomycotina</taxon>
        <taxon>Leotiomycetes</taxon>
        <taxon>Helotiales</taxon>
        <taxon>Sclerotiniaceae</taxon>
        <taxon>Sclerotinia</taxon>
    </lineage>
</organism>
<dbReference type="AlphaFoldDB" id="A7F5J1"/>
<evidence type="ECO:0000313" key="2">
    <source>
        <dbReference type="Proteomes" id="UP000001312"/>
    </source>
</evidence>
<dbReference type="GeneID" id="5482423"/>
<dbReference type="EMBL" id="CH476642">
    <property type="protein sequence ID" value="EDN98012.1"/>
    <property type="molecule type" value="Genomic_DNA"/>
</dbReference>
<evidence type="ECO:0000313" key="1">
    <source>
        <dbReference type="EMBL" id="EDN98012.1"/>
    </source>
</evidence>
<dbReference type="RefSeq" id="XP_001586291.1">
    <property type="nucleotide sequence ID" value="XM_001586241.1"/>
</dbReference>
<dbReference type="Proteomes" id="UP000001312">
    <property type="component" value="Unassembled WGS sequence"/>
</dbReference>
<sequence>MYASLAIHIADTISSLAKGDKGVDVEVTWHFKDDTTKTESFLPTITVTSIDPFILVSRYFSHGKITGNSVTPFKVIDGALSSGLMQLSQLQPSLERRRSIWDGWSRGEFVCGLSFMVILYNSCFKYSMFPGIQVGTISRWCGPAELHVV</sequence>
<reference evidence="2" key="1">
    <citation type="journal article" date="2011" name="PLoS Genet.">
        <title>Genomic analysis of the necrotrophic fungal pathogens Sclerotinia sclerotiorum and Botrytis cinerea.</title>
        <authorList>
            <person name="Amselem J."/>
            <person name="Cuomo C.A."/>
            <person name="van Kan J.A."/>
            <person name="Viaud M."/>
            <person name="Benito E.P."/>
            <person name="Couloux A."/>
            <person name="Coutinho P.M."/>
            <person name="de Vries R.P."/>
            <person name="Dyer P.S."/>
            <person name="Fillinger S."/>
            <person name="Fournier E."/>
            <person name="Gout L."/>
            <person name="Hahn M."/>
            <person name="Kohn L."/>
            <person name="Lapalu N."/>
            <person name="Plummer K.M."/>
            <person name="Pradier J.M."/>
            <person name="Quevillon E."/>
            <person name="Sharon A."/>
            <person name="Simon A."/>
            <person name="ten Have A."/>
            <person name="Tudzynski B."/>
            <person name="Tudzynski P."/>
            <person name="Wincker P."/>
            <person name="Andrew M."/>
            <person name="Anthouard V."/>
            <person name="Beever R.E."/>
            <person name="Beffa R."/>
            <person name="Benoit I."/>
            <person name="Bouzid O."/>
            <person name="Brault B."/>
            <person name="Chen Z."/>
            <person name="Choquer M."/>
            <person name="Collemare J."/>
            <person name="Cotton P."/>
            <person name="Danchin E.G."/>
            <person name="Da Silva C."/>
            <person name="Gautier A."/>
            <person name="Giraud C."/>
            <person name="Giraud T."/>
            <person name="Gonzalez C."/>
            <person name="Grossetete S."/>
            <person name="Guldener U."/>
            <person name="Henrissat B."/>
            <person name="Howlett B.J."/>
            <person name="Kodira C."/>
            <person name="Kretschmer M."/>
            <person name="Lappartient A."/>
            <person name="Leroch M."/>
            <person name="Levis C."/>
            <person name="Mauceli E."/>
            <person name="Neuveglise C."/>
            <person name="Oeser B."/>
            <person name="Pearson M."/>
            <person name="Poulain J."/>
            <person name="Poussereau N."/>
            <person name="Quesneville H."/>
            <person name="Rascle C."/>
            <person name="Schumacher J."/>
            <person name="Segurens B."/>
            <person name="Sexton A."/>
            <person name="Silva E."/>
            <person name="Sirven C."/>
            <person name="Soanes D.M."/>
            <person name="Talbot N.J."/>
            <person name="Templeton M."/>
            <person name="Yandava C."/>
            <person name="Yarden O."/>
            <person name="Zeng Q."/>
            <person name="Rollins J.A."/>
            <person name="Lebrun M.H."/>
            <person name="Dickman M."/>
        </authorList>
    </citation>
    <scope>NUCLEOTIDE SEQUENCE [LARGE SCALE GENOMIC DNA]</scope>
    <source>
        <strain evidence="2">ATCC 18683 / 1980 / Ss-1</strain>
    </source>
</reference>
<name>A7F5J1_SCLS1</name>
<keyword evidence="2" id="KW-1185">Reference proteome</keyword>
<dbReference type="InParanoid" id="A7F5J1"/>